<evidence type="ECO:0000313" key="3">
    <source>
        <dbReference type="EMBL" id="GMH03758.1"/>
    </source>
</evidence>
<evidence type="ECO:0000313" key="4">
    <source>
        <dbReference type="Proteomes" id="UP001279734"/>
    </source>
</evidence>
<keyword evidence="4" id="KW-1185">Reference proteome</keyword>
<dbReference type="AlphaFoldDB" id="A0AAD3S3I5"/>
<proteinExistence type="predicted"/>
<accession>A0AAD3S3I5</accession>
<feature type="region of interest" description="Disordered" evidence="1">
    <location>
        <begin position="127"/>
        <end position="154"/>
    </location>
</feature>
<sequence>MNNVHFQILSLHLPFHLTLLLFPDPVNFPLSAAAAAAALIPSQEILIPNFLGGQISAVYAVLPDHSKQNSSILSTVLKCRERSVSDADTVREDCHLSRVVVKNEFSVWVSRGDGEVDGRRELGLGEVEQRDFKGGDEGGRRLGAVADVEDGSED</sequence>
<evidence type="ECO:0000256" key="2">
    <source>
        <dbReference type="SAM" id="SignalP"/>
    </source>
</evidence>
<feature type="signal peptide" evidence="2">
    <location>
        <begin position="1"/>
        <end position="20"/>
    </location>
</feature>
<reference evidence="3" key="1">
    <citation type="submission" date="2023-05" db="EMBL/GenBank/DDBJ databases">
        <title>Nepenthes gracilis genome sequencing.</title>
        <authorList>
            <person name="Fukushima K."/>
        </authorList>
    </citation>
    <scope>NUCLEOTIDE SEQUENCE</scope>
    <source>
        <strain evidence="3">SING2019-196</strain>
    </source>
</reference>
<name>A0AAD3S3I5_NEPGR</name>
<protein>
    <submittedName>
        <fullName evidence="3">Uncharacterized protein</fullName>
    </submittedName>
</protein>
<feature type="compositionally biased region" description="Basic and acidic residues" evidence="1">
    <location>
        <begin position="127"/>
        <end position="140"/>
    </location>
</feature>
<gene>
    <name evidence="3" type="ORF">Nepgr_005597</name>
</gene>
<comment type="caution">
    <text evidence="3">The sequence shown here is derived from an EMBL/GenBank/DDBJ whole genome shotgun (WGS) entry which is preliminary data.</text>
</comment>
<keyword evidence="2" id="KW-0732">Signal</keyword>
<organism evidence="3 4">
    <name type="scientific">Nepenthes gracilis</name>
    <name type="common">Slender pitcher plant</name>
    <dbReference type="NCBI Taxonomy" id="150966"/>
    <lineage>
        <taxon>Eukaryota</taxon>
        <taxon>Viridiplantae</taxon>
        <taxon>Streptophyta</taxon>
        <taxon>Embryophyta</taxon>
        <taxon>Tracheophyta</taxon>
        <taxon>Spermatophyta</taxon>
        <taxon>Magnoliopsida</taxon>
        <taxon>eudicotyledons</taxon>
        <taxon>Gunneridae</taxon>
        <taxon>Pentapetalae</taxon>
        <taxon>Caryophyllales</taxon>
        <taxon>Nepenthaceae</taxon>
        <taxon>Nepenthes</taxon>
    </lineage>
</organism>
<dbReference type="EMBL" id="BSYO01000004">
    <property type="protein sequence ID" value="GMH03758.1"/>
    <property type="molecule type" value="Genomic_DNA"/>
</dbReference>
<feature type="chain" id="PRO_5042287534" evidence="2">
    <location>
        <begin position="21"/>
        <end position="154"/>
    </location>
</feature>
<dbReference type="Proteomes" id="UP001279734">
    <property type="component" value="Unassembled WGS sequence"/>
</dbReference>
<evidence type="ECO:0000256" key="1">
    <source>
        <dbReference type="SAM" id="MobiDB-lite"/>
    </source>
</evidence>